<name>A0A9D1U441_9LACO</name>
<evidence type="ECO:0000313" key="3">
    <source>
        <dbReference type="Proteomes" id="UP000886878"/>
    </source>
</evidence>
<protein>
    <submittedName>
        <fullName evidence="2">Uncharacterized protein</fullName>
    </submittedName>
</protein>
<proteinExistence type="predicted"/>
<reference evidence="2" key="2">
    <citation type="submission" date="2021-04" db="EMBL/GenBank/DDBJ databases">
        <authorList>
            <person name="Gilroy R."/>
        </authorList>
    </citation>
    <scope>NUCLEOTIDE SEQUENCE</scope>
    <source>
        <strain evidence="2">ChiHejej3B27-2180</strain>
    </source>
</reference>
<sequence length="73" mass="8468">MANQLKAEQLKKQRDKITRQIAIWLVLTIVMGGLTFMNLLPFIKWVAIFCAIYTMVMIGTWLGLTRTIKKNLK</sequence>
<feature type="transmembrane region" description="Helical" evidence="1">
    <location>
        <begin position="45"/>
        <end position="64"/>
    </location>
</feature>
<reference evidence="2" key="1">
    <citation type="journal article" date="2021" name="PeerJ">
        <title>Extensive microbial diversity within the chicken gut microbiome revealed by metagenomics and culture.</title>
        <authorList>
            <person name="Gilroy R."/>
            <person name="Ravi A."/>
            <person name="Getino M."/>
            <person name="Pursley I."/>
            <person name="Horton D.L."/>
            <person name="Alikhan N.F."/>
            <person name="Baker D."/>
            <person name="Gharbi K."/>
            <person name="Hall N."/>
            <person name="Watson M."/>
            <person name="Adriaenssens E.M."/>
            <person name="Foster-Nyarko E."/>
            <person name="Jarju S."/>
            <person name="Secka A."/>
            <person name="Antonio M."/>
            <person name="Oren A."/>
            <person name="Chaudhuri R.R."/>
            <person name="La Ragione R."/>
            <person name="Hildebrand F."/>
            <person name="Pallen M.J."/>
        </authorList>
    </citation>
    <scope>NUCLEOTIDE SEQUENCE</scope>
    <source>
        <strain evidence="2">ChiHejej3B27-2180</strain>
    </source>
</reference>
<evidence type="ECO:0000256" key="1">
    <source>
        <dbReference type="SAM" id="Phobius"/>
    </source>
</evidence>
<comment type="caution">
    <text evidence="2">The sequence shown here is derived from an EMBL/GenBank/DDBJ whole genome shotgun (WGS) entry which is preliminary data.</text>
</comment>
<keyword evidence="1" id="KW-1133">Transmembrane helix</keyword>
<dbReference type="EMBL" id="DXGK01000136">
    <property type="protein sequence ID" value="HIW70977.1"/>
    <property type="molecule type" value="Genomic_DNA"/>
</dbReference>
<dbReference type="Proteomes" id="UP000886878">
    <property type="component" value="Unassembled WGS sequence"/>
</dbReference>
<keyword evidence="1" id="KW-0472">Membrane</keyword>
<evidence type="ECO:0000313" key="2">
    <source>
        <dbReference type="EMBL" id="HIW70977.1"/>
    </source>
</evidence>
<keyword evidence="1" id="KW-0812">Transmembrane</keyword>
<organism evidence="2 3">
    <name type="scientific">Candidatus Limosilactobacillus merdipullorum</name>
    <dbReference type="NCBI Taxonomy" id="2838653"/>
    <lineage>
        <taxon>Bacteria</taxon>
        <taxon>Bacillati</taxon>
        <taxon>Bacillota</taxon>
        <taxon>Bacilli</taxon>
        <taxon>Lactobacillales</taxon>
        <taxon>Lactobacillaceae</taxon>
        <taxon>Limosilactobacillus</taxon>
    </lineage>
</organism>
<dbReference type="AlphaFoldDB" id="A0A9D1U441"/>
<gene>
    <name evidence="2" type="ORF">H9876_06410</name>
</gene>
<feature type="transmembrane region" description="Helical" evidence="1">
    <location>
        <begin position="21"/>
        <end position="39"/>
    </location>
</feature>
<accession>A0A9D1U441</accession>